<reference evidence="10 11" key="1">
    <citation type="submission" date="2016-10" db="EMBL/GenBank/DDBJ databases">
        <authorList>
            <person name="de Groot N.N."/>
        </authorList>
    </citation>
    <scope>NUCLEOTIDE SEQUENCE [LARGE SCALE GENOMIC DNA]</scope>
    <source>
        <strain evidence="10 11">DSM 1283</strain>
    </source>
</reference>
<dbReference type="GO" id="GO:0000976">
    <property type="term" value="F:transcription cis-regulatory region binding"/>
    <property type="evidence" value="ECO:0007669"/>
    <property type="project" value="TreeGrafter"/>
</dbReference>
<evidence type="ECO:0000256" key="7">
    <source>
        <dbReference type="PROSITE-ProRule" id="PRU01091"/>
    </source>
</evidence>
<name>A0A1I5CUG2_9FIRM</name>
<proteinExistence type="predicted"/>
<dbReference type="OrthoDB" id="9802426at2"/>
<dbReference type="InterPro" id="IPR001867">
    <property type="entry name" value="OmpR/PhoB-type_DNA-bd"/>
</dbReference>
<dbReference type="InterPro" id="IPR001789">
    <property type="entry name" value="Sig_transdc_resp-reg_receiver"/>
</dbReference>
<evidence type="ECO:0000313" key="10">
    <source>
        <dbReference type="EMBL" id="SFN90619.1"/>
    </source>
</evidence>
<dbReference type="Gene3D" id="3.40.50.2300">
    <property type="match status" value="1"/>
</dbReference>
<feature type="domain" description="Response regulatory" evidence="8">
    <location>
        <begin position="6"/>
        <end position="119"/>
    </location>
</feature>
<dbReference type="AlphaFoldDB" id="A0A1I5CUG2"/>
<dbReference type="Pfam" id="PF00486">
    <property type="entry name" value="Trans_reg_C"/>
    <property type="match status" value="1"/>
</dbReference>
<evidence type="ECO:0000256" key="5">
    <source>
        <dbReference type="ARBA" id="ARBA00024867"/>
    </source>
</evidence>
<dbReference type="CDD" id="cd00383">
    <property type="entry name" value="trans_reg_C"/>
    <property type="match status" value="1"/>
</dbReference>
<dbReference type="GO" id="GO:0005829">
    <property type="term" value="C:cytosol"/>
    <property type="evidence" value="ECO:0007669"/>
    <property type="project" value="TreeGrafter"/>
</dbReference>
<dbReference type="STRING" id="1527.SAMN04489757_10424"/>
<keyword evidence="3 7" id="KW-0238">DNA-binding</keyword>
<feature type="domain" description="OmpR/PhoB-type" evidence="9">
    <location>
        <begin position="133"/>
        <end position="231"/>
    </location>
</feature>
<dbReference type="SMART" id="SM00448">
    <property type="entry name" value="REC"/>
    <property type="match status" value="1"/>
</dbReference>
<dbReference type="GO" id="GO:0000156">
    <property type="term" value="F:phosphorelay response regulator activity"/>
    <property type="evidence" value="ECO:0007669"/>
    <property type="project" value="TreeGrafter"/>
</dbReference>
<evidence type="ECO:0000256" key="3">
    <source>
        <dbReference type="ARBA" id="ARBA00023125"/>
    </source>
</evidence>
<dbReference type="GO" id="GO:0006355">
    <property type="term" value="P:regulation of DNA-templated transcription"/>
    <property type="evidence" value="ECO:0007669"/>
    <property type="project" value="InterPro"/>
</dbReference>
<evidence type="ECO:0000256" key="4">
    <source>
        <dbReference type="ARBA" id="ARBA00023163"/>
    </source>
</evidence>
<accession>A0A1I5CUG2</accession>
<dbReference type="EMBL" id="FOWD01000004">
    <property type="protein sequence ID" value="SFN90619.1"/>
    <property type="molecule type" value="Genomic_DNA"/>
</dbReference>
<dbReference type="Gene3D" id="6.10.250.690">
    <property type="match status" value="1"/>
</dbReference>
<dbReference type="PANTHER" id="PTHR48111">
    <property type="entry name" value="REGULATOR OF RPOS"/>
    <property type="match status" value="1"/>
</dbReference>
<evidence type="ECO:0000313" key="11">
    <source>
        <dbReference type="Proteomes" id="UP000198806"/>
    </source>
</evidence>
<feature type="DNA-binding region" description="OmpR/PhoB-type" evidence="7">
    <location>
        <begin position="133"/>
        <end position="231"/>
    </location>
</feature>
<evidence type="ECO:0000256" key="2">
    <source>
        <dbReference type="ARBA" id="ARBA00023015"/>
    </source>
</evidence>
<evidence type="ECO:0000256" key="1">
    <source>
        <dbReference type="ARBA" id="ARBA00018672"/>
    </source>
</evidence>
<evidence type="ECO:0000256" key="6">
    <source>
        <dbReference type="PROSITE-ProRule" id="PRU00169"/>
    </source>
</evidence>
<protein>
    <recommendedName>
        <fullName evidence="1">Stage 0 sporulation protein A homolog</fullName>
    </recommendedName>
</protein>
<dbReference type="InterPro" id="IPR039420">
    <property type="entry name" value="WalR-like"/>
</dbReference>
<dbReference type="Pfam" id="PF00072">
    <property type="entry name" value="Response_reg"/>
    <property type="match status" value="1"/>
</dbReference>
<dbReference type="InterPro" id="IPR011006">
    <property type="entry name" value="CheY-like_superfamily"/>
</dbReference>
<evidence type="ECO:0000259" key="8">
    <source>
        <dbReference type="PROSITE" id="PS50110"/>
    </source>
</evidence>
<dbReference type="CDD" id="cd17620">
    <property type="entry name" value="REC_OmpR_KdpE-like"/>
    <property type="match status" value="1"/>
</dbReference>
<evidence type="ECO:0000259" key="9">
    <source>
        <dbReference type="PROSITE" id="PS51755"/>
    </source>
</evidence>
<keyword evidence="6" id="KW-0597">Phosphoprotein</keyword>
<dbReference type="Gene3D" id="1.10.10.10">
    <property type="entry name" value="Winged helix-like DNA-binding domain superfamily/Winged helix DNA-binding domain"/>
    <property type="match status" value="1"/>
</dbReference>
<dbReference type="InterPro" id="IPR036388">
    <property type="entry name" value="WH-like_DNA-bd_sf"/>
</dbReference>
<dbReference type="GO" id="GO:0032993">
    <property type="term" value="C:protein-DNA complex"/>
    <property type="evidence" value="ECO:0007669"/>
    <property type="project" value="TreeGrafter"/>
</dbReference>
<dbReference type="PROSITE" id="PS50110">
    <property type="entry name" value="RESPONSE_REGULATORY"/>
    <property type="match status" value="1"/>
</dbReference>
<gene>
    <name evidence="10" type="ORF">SAMN04489757_10424</name>
</gene>
<keyword evidence="11" id="KW-1185">Reference proteome</keyword>
<dbReference type="PANTHER" id="PTHR48111:SF50">
    <property type="entry name" value="KDP OPERON TRANSCRIPTIONAL REGULATORY PROTEIN KDPE"/>
    <property type="match status" value="1"/>
</dbReference>
<dbReference type="SUPFAM" id="SSF52172">
    <property type="entry name" value="CheY-like"/>
    <property type="match status" value="1"/>
</dbReference>
<keyword evidence="2" id="KW-0805">Transcription regulation</keyword>
<dbReference type="RefSeq" id="WP_091684343.1">
    <property type="nucleotide sequence ID" value="NZ_BAABFM010000079.1"/>
</dbReference>
<dbReference type="Proteomes" id="UP000198806">
    <property type="component" value="Unassembled WGS sequence"/>
</dbReference>
<organism evidence="10 11">
    <name type="scientific">Anaerocolumna aminovalerica</name>
    <dbReference type="NCBI Taxonomy" id="1527"/>
    <lineage>
        <taxon>Bacteria</taxon>
        <taxon>Bacillati</taxon>
        <taxon>Bacillota</taxon>
        <taxon>Clostridia</taxon>
        <taxon>Lachnospirales</taxon>
        <taxon>Lachnospiraceae</taxon>
        <taxon>Anaerocolumna</taxon>
    </lineage>
</organism>
<keyword evidence="4" id="KW-0804">Transcription</keyword>
<dbReference type="SMART" id="SM00862">
    <property type="entry name" value="Trans_reg_C"/>
    <property type="match status" value="1"/>
</dbReference>
<dbReference type="PROSITE" id="PS51755">
    <property type="entry name" value="OMPR_PHOB"/>
    <property type="match status" value="1"/>
</dbReference>
<feature type="modified residue" description="4-aspartylphosphate" evidence="6">
    <location>
        <position position="55"/>
    </location>
</feature>
<sequence length="235" mass="26768">MSNKLLILLIEDEVPIRNFMSAILNSKGYRVIAAGSGKEGLSMITSHCPDLILLDLGLPDIDGIEVVKKVRSWSGTPILVVSARGQEREKVEALDLGVDDYITKPFGTSELLARIRTALRHSNRTNGENLMEPKELRIGDLTIDYTKRLIKVKEKEVHLTPIEYKIMMILVKNLGKVLTYQYIINEIWGPYMEENQTLRVNMANIRRKIEENLAEPKYIITEVGVGYRMVDERVD</sequence>
<comment type="function">
    <text evidence="5">May play the central regulatory role in sporulation. It may be an element of the effector pathway responsible for the activation of sporulation genes in response to nutritional stress. Spo0A may act in concert with spo0H (a sigma factor) to control the expression of some genes that are critical to the sporulation process.</text>
</comment>